<proteinExistence type="predicted"/>
<reference evidence="2" key="1">
    <citation type="submission" date="2014-09" db="EMBL/GenBank/DDBJ databases">
        <authorList>
            <person name="Sharma Rahul"/>
            <person name="Thines Marco"/>
        </authorList>
    </citation>
    <scope>NUCLEOTIDE SEQUENCE [LARGE SCALE GENOMIC DNA]</scope>
</reference>
<accession>A0A0P1AAM6</accession>
<evidence type="ECO:0000313" key="2">
    <source>
        <dbReference type="Proteomes" id="UP000054928"/>
    </source>
</evidence>
<dbReference type="EMBL" id="CCYD01000286">
    <property type="protein sequence ID" value="CEG37390.1"/>
    <property type="molecule type" value="Genomic_DNA"/>
</dbReference>
<evidence type="ECO:0000313" key="1">
    <source>
        <dbReference type="EMBL" id="CEG37390.1"/>
    </source>
</evidence>
<dbReference type="GeneID" id="36400039"/>
<name>A0A0P1AAM6_PLAHL</name>
<dbReference type="RefSeq" id="XP_024573759.1">
    <property type="nucleotide sequence ID" value="XM_024722710.1"/>
</dbReference>
<sequence length="101" mass="11162">MCTKSMFSKAFTTLLPLSEVTKETFELKPSYSKMERNVLRISSEVWGYGTSFVRTSTVSIDVPDELSQCKVTPQYGSLAPEVPKSVVAWTVSTVDNTSVLS</sequence>
<keyword evidence="2" id="KW-1185">Reference proteome</keyword>
<organism evidence="1 2">
    <name type="scientific">Plasmopara halstedii</name>
    <name type="common">Downy mildew of sunflower</name>
    <dbReference type="NCBI Taxonomy" id="4781"/>
    <lineage>
        <taxon>Eukaryota</taxon>
        <taxon>Sar</taxon>
        <taxon>Stramenopiles</taxon>
        <taxon>Oomycota</taxon>
        <taxon>Peronosporomycetes</taxon>
        <taxon>Peronosporales</taxon>
        <taxon>Peronosporaceae</taxon>
        <taxon>Plasmopara</taxon>
    </lineage>
</organism>
<protein>
    <submittedName>
        <fullName evidence="1">Uncharacterized protein</fullName>
    </submittedName>
</protein>
<dbReference type="Proteomes" id="UP000054928">
    <property type="component" value="Unassembled WGS sequence"/>
</dbReference>
<dbReference type="AlphaFoldDB" id="A0A0P1AAM6"/>